<proteinExistence type="predicted"/>
<dbReference type="Pfam" id="PF14027">
    <property type="entry name" value="Questin_oxidase"/>
    <property type="match status" value="1"/>
</dbReference>
<feature type="region of interest" description="Disordered" evidence="2">
    <location>
        <begin position="1"/>
        <end position="29"/>
    </location>
</feature>
<evidence type="ECO:0000313" key="3">
    <source>
        <dbReference type="EMBL" id="TCD67715.1"/>
    </source>
</evidence>
<dbReference type="EMBL" id="RWJN01000088">
    <property type="protein sequence ID" value="TCD67715.1"/>
    <property type="molecule type" value="Genomic_DNA"/>
</dbReference>
<dbReference type="InterPro" id="IPR025337">
    <property type="entry name" value="Questin_oxidase-like"/>
</dbReference>
<evidence type="ECO:0000256" key="1">
    <source>
        <dbReference type="ARBA" id="ARBA00023002"/>
    </source>
</evidence>
<dbReference type="OrthoDB" id="10004862at2759"/>
<dbReference type="PANTHER" id="PTHR35870">
    <property type="entry name" value="PROTEIN, PUTATIVE (AFU_ORTHOLOGUE AFUA_5G03330)-RELATED"/>
    <property type="match status" value="1"/>
</dbReference>
<dbReference type="Proteomes" id="UP000292702">
    <property type="component" value="Unassembled WGS sequence"/>
</dbReference>
<dbReference type="STRING" id="92696.A0A4R0RNS6"/>
<dbReference type="AlphaFoldDB" id="A0A4R0RNS6"/>
<name>A0A4R0RNS6_9APHY</name>
<evidence type="ECO:0000313" key="4">
    <source>
        <dbReference type="Proteomes" id="UP000292702"/>
    </source>
</evidence>
<dbReference type="GO" id="GO:0016491">
    <property type="term" value="F:oxidoreductase activity"/>
    <property type="evidence" value="ECO:0007669"/>
    <property type="project" value="UniProtKB-KW"/>
</dbReference>
<keyword evidence="1" id="KW-0560">Oxidoreductase</keyword>
<sequence>MDASQERLDALFPAPAPAPKGSSVTPTRLVGPDADSVDALVEVLQKNHKNLHIFFNDRHFHNHSTHHMLAIYALGAGPKLIKAAYASHEAYQRPAVSAPSPITKENWKEHLGDEAYYQSYLTFFSDLLLKDGPSAVFQQYVFSKDANFVPANGKSERPNMYNRLLGGLVHPMIHAGYGAEFGQMGMWAEGLSEACVEQPQPTALIPDSFFEELFASTPSIVSRLASIALSSSDKPRTQGKSTHALSILGRVASDPQFSPAAIGLTPESGFGGLAQVVKAVGPVLHKFLEEWTVGSTQAELDEKISELMWMNTVVYAVGGFGARKYASNQSKEFNSDFLLMHLVTSVLFVPSLASYLPHATAAFFVRTYFITSLALYIMRGRPALPVAEFFATTTSKPAPRGPQPTPSTEVFTRGLDTPESKANWLAGGAHTITTPNPWLPLIQSTMVHPDEHLCKLQRALMHFATLFGTVRKGAFARVAEGLEGAEELDGTLFVRAAGLTANRLGWVREGEAHQQWDFSGFIHAV</sequence>
<evidence type="ECO:0000256" key="2">
    <source>
        <dbReference type="SAM" id="MobiDB-lite"/>
    </source>
</evidence>
<dbReference type="PANTHER" id="PTHR35870:SF1">
    <property type="entry name" value="PROTEIN, PUTATIVE (AFU_ORTHOLOGUE AFUA_5G03330)-RELATED"/>
    <property type="match status" value="1"/>
</dbReference>
<organism evidence="3 4">
    <name type="scientific">Steccherinum ochraceum</name>
    <dbReference type="NCBI Taxonomy" id="92696"/>
    <lineage>
        <taxon>Eukaryota</taxon>
        <taxon>Fungi</taxon>
        <taxon>Dikarya</taxon>
        <taxon>Basidiomycota</taxon>
        <taxon>Agaricomycotina</taxon>
        <taxon>Agaricomycetes</taxon>
        <taxon>Polyporales</taxon>
        <taxon>Steccherinaceae</taxon>
        <taxon>Steccherinum</taxon>
    </lineage>
</organism>
<comment type="caution">
    <text evidence="3">The sequence shown here is derived from an EMBL/GenBank/DDBJ whole genome shotgun (WGS) entry which is preliminary data.</text>
</comment>
<gene>
    <name evidence="3" type="ORF">EIP91_012012</name>
</gene>
<protein>
    <submittedName>
        <fullName evidence="3">Uncharacterized protein</fullName>
    </submittedName>
</protein>
<reference evidence="3 4" key="1">
    <citation type="submission" date="2018-11" db="EMBL/GenBank/DDBJ databases">
        <title>Genome assembly of Steccherinum ochraceum LE-BIN_3174, the white-rot fungus of the Steccherinaceae family (The Residual Polyporoid clade, Polyporales, Basidiomycota).</title>
        <authorList>
            <person name="Fedorova T.V."/>
            <person name="Glazunova O.A."/>
            <person name="Landesman E.O."/>
            <person name="Moiseenko K.V."/>
            <person name="Psurtseva N.V."/>
            <person name="Savinova O.S."/>
            <person name="Shakhova N.V."/>
            <person name="Tyazhelova T.V."/>
            <person name="Vasina D.V."/>
        </authorList>
    </citation>
    <scope>NUCLEOTIDE SEQUENCE [LARGE SCALE GENOMIC DNA]</scope>
    <source>
        <strain evidence="3 4">LE-BIN_3174</strain>
    </source>
</reference>
<keyword evidence="4" id="KW-1185">Reference proteome</keyword>
<accession>A0A4R0RNS6</accession>